<reference evidence="2 3" key="1">
    <citation type="submission" date="2018-04" db="EMBL/GenBank/DDBJ databases">
        <title>Genomic Encyclopedia of Archaeal and Bacterial Type Strains, Phase II (KMG-II): from individual species to whole genera.</title>
        <authorList>
            <person name="Goeker M."/>
        </authorList>
    </citation>
    <scope>NUCLEOTIDE SEQUENCE [LARGE SCALE GENOMIC DNA]</scope>
    <source>
        <strain evidence="2 3">DSM 26809</strain>
    </source>
</reference>
<dbReference type="InterPro" id="IPR026444">
    <property type="entry name" value="Secre_tail"/>
</dbReference>
<dbReference type="NCBIfam" id="TIGR04183">
    <property type="entry name" value="Por_Secre_tail"/>
    <property type="match status" value="1"/>
</dbReference>
<evidence type="ECO:0000259" key="1">
    <source>
        <dbReference type="Pfam" id="PF18962"/>
    </source>
</evidence>
<accession>A0A2T5J510</accession>
<name>A0A2T5J510_9SPHI</name>
<evidence type="ECO:0000313" key="3">
    <source>
        <dbReference type="Proteomes" id="UP000244168"/>
    </source>
</evidence>
<dbReference type="AlphaFoldDB" id="A0A2T5J510"/>
<dbReference type="EMBL" id="QAOQ01000010">
    <property type="protein sequence ID" value="PTQ92908.1"/>
    <property type="molecule type" value="Genomic_DNA"/>
</dbReference>
<dbReference type="Pfam" id="PF18962">
    <property type="entry name" value="Por_Secre_tail"/>
    <property type="match status" value="1"/>
</dbReference>
<sequence length="1066" mass="112506">MGCNQPKQNILKRRAVKKLIYLLIFFFLATPNAKAYTYTWTGLGGLLSTSWNNYLNWSGGPLFGLPTKDDDVIIPPVALGGLTGGLVLTNATISSGNNAACKSLTFESNNVTYLSNSVSTILTVDGTLAVGGAIKQTYKTGTGSTTITLTGQGTVTCASLSVGDNSTTPSPTVTSSTIFDTNVSKLTVTGATTVNSYGNSNGAYSGVFYVTNDNTSTTSANLTTGSLALVTPSSNATSNIALLNNSASSTANGINLKLTDPSPISIPTTPYGTIDLYKVTGSNTGSIKVEYAATSGSQQIVYTAATSGLDTSPALYQDITFSGTVTKQFNSGAVTINGNWTSKNGKVNATTNSPSISFQGSSAQTLADSASNSGTGMLFKTVGFSGGGTKTISNSMGGTSIFSVSAKGTLTMGSNTTLTVGSTGKLILVSDGTGDATVATIPSTSAITGTVNVQRFFKNGTVAANTRNYRLLSSAVNTSGAMLLNYLNNTPGVFTGGPSGSTNGFTVTSANSTIYLYKENLSSSNASFNSGNFKGVTKITSSTINVYNNAGTADTTVTLYPANGFMLYYAGNNVSNLTNKQTRVNGVYADPDSATTTGSGTLNQGPVTAKLWWNNSTTLSYTKSFYNLAGNPYPSAIDWDTFSNSSSSAAIYGPGVSSSIYVYNYTNKNYGIYQTGTAGGIGTNNATRYIATGQGFFVQTTSNTASLTFTESAKTGNQPASLGSSYLLMGLPVQAAASPQYLRVRLAKDSVNYDESIITFESDASNDYENGKDAPRLDGMGNVATLATYDSGKTQMLAINHLHSIDATSRVKLYVGMTGTASLDTLNITGFSSLDKRFDVFLIDHYKKDSLQISLYNKYMFNIRPDSAASYGADRFELVFHPKGDYNYRLLSFTGKPANSTIQLNWQTEREQNLTSFTIQKADGTSTYMPVYNLQSDGNGKYSYIDKTPTAGANHYRLIQNDPFGKISSTDLTVNFTAPTTAEQQALSIYPNPVATQMNVKINANNIPAYVALKVLNLNGQTLIRSVQDGENIQQNTSSLMPGVYIVEITDDKTKQLIGRTKITKP</sequence>
<dbReference type="Proteomes" id="UP000244168">
    <property type="component" value="Unassembled WGS sequence"/>
</dbReference>
<protein>
    <submittedName>
        <fullName evidence="2">Putative secreted protein (Por secretion system target)</fullName>
    </submittedName>
</protein>
<gene>
    <name evidence="2" type="ORF">C8P68_11039</name>
</gene>
<evidence type="ECO:0000313" key="2">
    <source>
        <dbReference type="EMBL" id="PTQ92908.1"/>
    </source>
</evidence>
<organism evidence="2 3">
    <name type="scientific">Mucilaginibacter yixingensis</name>
    <dbReference type="NCBI Taxonomy" id="1295612"/>
    <lineage>
        <taxon>Bacteria</taxon>
        <taxon>Pseudomonadati</taxon>
        <taxon>Bacteroidota</taxon>
        <taxon>Sphingobacteriia</taxon>
        <taxon>Sphingobacteriales</taxon>
        <taxon>Sphingobacteriaceae</taxon>
        <taxon>Mucilaginibacter</taxon>
    </lineage>
</organism>
<dbReference type="OrthoDB" id="101122at2"/>
<proteinExistence type="predicted"/>
<keyword evidence="3" id="KW-1185">Reference proteome</keyword>
<feature type="domain" description="Secretion system C-terminal sorting" evidence="1">
    <location>
        <begin position="989"/>
        <end position="1056"/>
    </location>
</feature>
<comment type="caution">
    <text evidence="2">The sequence shown here is derived from an EMBL/GenBank/DDBJ whole genome shotgun (WGS) entry which is preliminary data.</text>
</comment>